<feature type="compositionally biased region" description="Polar residues" evidence="1">
    <location>
        <begin position="149"/>
        <end position="172"/>
    </location>
</feature>
<feature type="region of interest" description="Disordered" evidence="1">
    <location>
        <begin position="1"/>
        <end position="233"/>
    </location>
</feature>
<keyword evidence="3" id="KW-1185">Reference proteome</keyword>
<dbReference type="AlphaFoldDB" id="A0A448WSH8"/>
<dbReference type="EMBL" id="CAAALY010040159">
    <property type="protein sequence ID" value="VEL19115.1"/>
    <property type="molecule type" value="Genomic_DNA"/>
</dbReference>
<evidence type="ECO:0000256" key="1">
    <source>
        <dbReference type="SAM" id="MobiDB-lite"/>
    </source>
</evidence>
<organism evidence="2 3">
    <name type="scientific">Protopolystoma xenopodis</name>
    <dbReference type="NCBI Taxonomy" id="117903"/>
    <lineage>
        <taxon>Eukaryota</taxon>
        <taxon>Metazoa</taxon>
        <taxon>Spiralia</taxon>
        <taxon>Lophotrochozoa</taxon>
        <taxon>Platyhelminthes</taxon>
        <taxon>Monogenea</taxon>
        <taxon>Polyopisthocotylea</taxon>
        <taxon>Polystomatidea</taxon>
        <taxon>Polystomatidae</taxon>
        <taxon>Protopolystoma</taxon>
    </lineage>
</organism>
<evidence type="ECO:0000313" key="2">
    <source>
        <dbReference type="EMBL" id="VEL19115.1"/>
    </source>
</evidence>
<feature type="compositionally biased region" description="Pro residues" evidence="1">
    <location>
        <begin position="1"/>
        <end position="16"/>
    </location>
</feature>
<evidence type="ECO:0000313" key="3">
    <source>
        <dbReference type="Proteomes" id="UP000784294"/>
    </source>
</evidence>
<dbReference type="Proteomes" id="UP000784294">
    <property type="component" value="Unassembled WGS sequence"/>
</dbReference>
<gene>
    <name evidence="2" type="ORF">PXEA_LOCUS12555</name>
</gene>
<accession>A0A448WSH8</accession>
<proteinExistence type="predicted"/>
<feature type="compositionally biased region" description="Low complexity" evidence="1">
    <location>
        <begin position="200"/>
        <end position="213"/>
    </location>
</feature>
<name>A0A448WSH8_9PLAT</name>
<reference evidence="2" key="1">
    <citation type="submission" date="2018-11" db="EMBL/GenBank/DDBJ databases">
        <authorList>
            <consortium name="Pathogen Informatics"/>
        </authorList>
    </citation>
    <scope>NUCLEOTIDE SEQUENCE</scope>
</reference>
<sequence>MLPLPGRPSPCYPPGSPGYGLGATHPSGSYAPPVMPPNPSHHHPHPSNLTHTHLATQQQQHQQHQPHQQHQQQQPQPSMSGQQHPHGHPHAPPPHHFHPSAYLHSHSQTCVGHPGHSLPPGPLSSATAPQHIHQQHQQQSHQQHTHSSVSASGLTGQGSGYSSLQTSVPPSTSHQRQQQSQSIQQQQQQQHQTNGPLGPSPVSQASVVQSQHPNFSTVHSIDPSMDGRVNKQN</sequence>
<feature type="compositionally biased region" description="Basic residues" evidence="1">
    <location>
        <begin position="85"/>
        <end position="98"/>
    </location>
</feature>
<feature type="compositionally biased region" description="Low complexity" evidence="1">
    <location>
        <begin position="46"/>
        <end position="84"/>
    </location>
</feature>
<protein>
    <submittedName>
        <fullName evidence="2">Uncharacterized protein</fullName>
    </submittedName>
</protein>
<comment type="caution">
    <text evidence="2">The sequence shown here is derived from an EMBL/GenBank/DDBJ whole genome shotgun (WGS) entry which is preliminary data.</text>
</comment>
<feature type="compositionally biased region" description="Low complexity" evidence="1">
    <location>
        <begin position="173"/>
        <end position="192"/>
    </location>
</feature>
<feature type="compositionally biased region" description="Low complexity" evidence="1">
    <location>
        <begin position="130"/>
        <end position="148"/>
    </location>
</feature>